<evidence type="ECO:0000313" key="2">
    <source>
        <dbReference type="EMBL" id="SFF57401.1"/>
    </source>
</evidence>
<name>A0A1I2JX44_9BACI</name>
<feature type="transmembrane region" description="Helical" evidence="1">
    <location>
        <begin position="67"/>
        <end position="87"/>
    </location>
</feature>
<keyword evidence="1" id="KW-0812">Transmembrane</keyword>
<gene>
    <name evidence="2" type="ORF">SAMN05216353_10261</name>
</gene>
<dbReference type="NCBIfam" id="TIGR04104">
    <property type="entry name" value="cxxc_20_cxxc"/>
    <property type="match status" value="1"/>
</dbReference>
<dbReference type="OrthoDB" id="2970506at2"/>
<dbReference type="Proteomes" id="UP000198897">
    <property type="component" value="Unassembled WGS sequence"/>
</dbReference>
<evidence type="ECO:0000256" key="1">
    <source>
        <dbReference type="SAM" id="Phobius"/>
    </source>
</evidence>
<protein>
    <submittedName>
        <fullName evidence="2">Cxxc_20_cxxc protein</fullName>
    </submittedName>
</protein>
<organism evidence="2 3">
    <name type="scientific">Halobacillus alkaliphilus</name>
    <dbReference type="NCBI Taxonomy" id="396056"/>
    <lineage>
        <taxon>Bacteria</taxon>
        <taxon>Bacillati</taxon>
        <taxon>Bacillota</taxon>
        <taxon>Bacilli</taxon>
        <taxon>Bacillales</taxon>
        <taxon>Bacillaceae</taxon>
        <taxon>Halobacillus</taxon>
    </lineage>
</organism>
<keyword evidence="1" id="KW-0472">Membrane</keyword>
<feature type="transmembrane region" description="Helical" evidence="1">
    <location>
        <begin position="45"/>
        <end position="61"/>
    </location>
</feature>
<dbReference type="AlphaFoldDB" id="A0A1I2JX44"/>
<sequence>MTSCECCHTEFQWGEILNRNLLYGLISCRKCGCEHTMDFPSRFKVTLVSVVPFLVFGLFLTPFDNTFFTIVAGLFIFVLGMLISPFVTNYKQVKLGQ</sequence>
<dbReference type="InterPro" id="IPR026369">
    <property type="entry name" value="CxxC_20_CxxC"/>
</dbReference>
<keyword evidence="3" id="KW-1185">Reference proteome</keyword>
<dbReference type="RefSeq" id="WP_089749555.1">
    <property type="nucleotide sequence ID" value="NZ_FOOG01000002.1"/>
</dbReference>
<reference evidence="3" key="1">
    <citation type="submission" date="2016-10" db="EMBL/GenBank/DDBJ databases">
        <authorList>
            <person name="Varghese N."/>
            <person name="Submissions S."/>
        </authorList>
    </citation>
    <scope>NUCLEOTIDE SEQUENCE [LARGE SCALE GENOMIC DNA]</scope>
    <source>
        <strain evidence="3">FP5</strain>
    </source>
</reference>
<evidence type="ECO:0000313" key="3">
    <source>
        <dbReference type="Proteomes" id="UP000198897"/>
    </source>
</evidence>
<accession>A0A1I2JX44</accession>
<dbReference type="EMBL" id="FOOG01000002">
    <property type="protein sequence ID" value="SFF57401.1"/>
    <property type="molecule type" value="Genomic_DNA"/>
</dbReference>
<keyword evidence="1" id="KW-1133">Transmembrane helix</keyword>
<proteinExistence type="predicted"/>